<dbReference type="GO" id="GO:0046872">
    <property type="term" value="F:metal ion binding"/>
    <property type="evidence" value="ECO:0007669"/>
    <property type="project" value="UniProtKB-KW"/>
</dbReference>
<name>A0A7J7GL03_CAMSI</name>
<keyword evidence="6" id="KW-0460">Magnesium</keyword>
<proteinExistence type="inferred from homology"/>
<keyword evidence="13" id="KW-1185">Reference proteome</keyword>
<evidence type="ECO:0000256" key="6">
    <source>
        <dbReference type="ARBA" id="ARBA00022842"/>
    </source>
</evidence>
<comment type="cofactor">
    <cofactor evidence="1">
        <name>Mn(2+)</name>
        <dbReference type="ChEBI" id="CHEBI:29035"/>
    </cofactor>
</comment>
<evidence type="ECO:0000256" key="8">
    <source>
        <dbReference type="ARBA" id="ARBA00023211"/>
    </source>
</evidence>
<evidence type="ECO:0000256" key="7">
    <source>
        <dbReference type="ARBA" id="ARBA00022912"/>
    </source>
</evidence>
<evidence type="ECO:0000256" key="5">
    <source>
        <dbReference type="ARBA" id="ARBA00022801"/>
    </source>
</evidence>
<feature type="compositionally biased region" description="Polar residues" evidence="10">
    <location>
        <begin position="33"/>
        <end position="47"/>
    </location>
</feature>
<sequence>MPPPSISSLTDGNGNATEEQPTTSFSCSHFLENQTGNNVSAPTSVSGSLKRKRPRSIEIPNVLREISAETKLELRDLHPKTTKSASVGLELGFSLLKARKNSWKIPTRLLLSLMELRYIIHSYGFFGVYDGHGGRKAADFVAENLHENIFKMLENCTGNAAKEEAVKAGYLKTDQEFLKQGLGSGACCVTALIDGNEIVISNLGDCRAVLSRGGVAEALTNDHRAGQEDERKRIENKGGYVEIHRGAWRVHGVLSVSRSIGDAHLKDWVLAEPDTKTLCFTPDMEYLVLASDGLWEEVGNQEAVDIVMRSCLVEKKGLIGHDRDENDDGFRFLSNSPSSMLQRVSLVKQKKKMGRPCPSKKKTVNRKESKNGFACENESPPPSKTRRISFQMNMKIHSPNQEYKSHDKRSASSGLAAACNELANLAVTRGSLDDITVMIIDLNHFN</sequence>
<evidence type="ECO:0000256" key="3">
    <source>
        <dbReference type="ARBA" id="ARBA00013081"/>
    </source>
</evidence>
<comment type="similarity">
    <text evidence="9">Belongs to the PP2C family.</text>
</comment>
<dbReference type="InterPro" id="IPR036457">
    <property type="entry name" value="PPM-type-like_dom_sf"/>
</dbReference>
<dbReference type="SUPFAM" id="SSF81606">
    <property type="entry name" value="PP2C-like"/>
    <property type="match status" value="1"/>
</dbReference>
<evidence type="ECO:0000313" key="13">
    <source>
        <dbReference type="Proteomes" id="UP000593564"/>
    </source>
</evidence>
<comment type="caution">
    <text evidence="12">The sequence shown here is derived from an EMBL/GenBank/DDBJ whole genome shotgun (WGS) entry which is preliminary data.</text>
</comment>
<dbReference type="PANTHER" id="PTHR13832:SF667">
    <property type="entry name" value="PROTEIN PHOSPHATASE 2C 14-RELATED"/>
    <property type="match status" value="1"/>
</dbReference>
<dbReference type="GO" id="GO:0004722">
    <property type="term" value="F:protein serine/threonine phosphatase activity"/>
    <property type="evidence" value="ECO:0007669"/>
    <property type="project" value="UniProtKB-EC"/>
</dbReference>
<reference evidence="12 13" key="2">
    <citation type="submission" date="2020-07" db="EMBL/GenBank/DDBJ databases">
        <title>Genome assembly of wild tea tree DASZ reveals pedigree and selection history of tea varieties.</title>
        <authorList>
            <person name="Zhang W."/>
        </authorList>
    </citation>
    <scope>NUCLEOTIDE SEQUENCE [LARGE SCALE GENOMIC DNA]</scope>
    <source>
        <strain evidence="13">cv. G240</strain>
        <tissue evidence="12">Leaf</tissue>
    </source>
</reference>
<feature type="region of interest" description="Disordered" evidence="10">
    <location>
        <begin position="352"/>
        <end position="386"/>
    </location>
</feature>
<dbReference type="Pfam" id="PF00481">
    <property type="entry name" value="PP2C"/>
    <property type="match status" value="1"/>
</dbReference>
<dbReference type="EC" id="3.1.3.16" evidence="3"/>
<keyword evidence="5 9" id="KW-0378">Hydrolase</keyword>
<dbReference type="PANTHER" id="PTHR13832">
    <property type="entry name" value="PROTEIN PHOSPHATASE 2C"/>
    <property type="match status" value="1"/>
</dbReference>
<dbReference type="Proteomes" id="UP000593564">
    <property type="component" value="Unassembled WGS sequence"/>
</dbReference>
<evidence type="ECO:0000256" key="1">
    <source>
        <dbReference type="ARBA" id="ARBA00001936"/>
    </source>
</evidence>
<evidence type="ECO:0000256" key="2">
    <source>
        <dbReference type="ARBA" id="ARBA00001946"/>
    </source>
</evidence>
<dbReference type="PROSITE" id="PS51746">
    <property type="entry name" value="PPM_2"/>
    <property type="match status" value="1"/>
</dbReference>
<keyword evidence="8" id="KW-0464">Manganese</keyword>
<dbReference type="InterPro" id="IPR000222">
    <property type="entry name" value="PP2C_BS"/>
</dbReference>
<dbReference type="InterPro" id="IPR015655">
    <property type="entry name" value="PP2C"/>
</dbReference>
<evidence type="ECO:0000313" key="12">
    <source>
        <dbReference type="EMBL" id="KAF5940058.1"/>
    </source>
</evidence>
<evidence type="ECO:0000256" key="10">
    <source>
        <dbReference type="SAM" id="MobiDB-lite"/>
    </source>
</evidence>
<evidence type="ECO:0000256" key="9">
    <source>
        <dbReference type="RuleBase" id="RU003465"/>
    </source>
</evidence>
<dbReference type="Gene3D" id="3.60.40.10">
    <property type="entry name" value="PPM-type phosphatase domain"/>
    <property type="match status" value="1"/>
</dbReference>
<comment type="cofactor">
    <cofactor evidence="2">
        <name>Mg(2+)</name>
        <dbReference type="ChEBI" id="CHEBI:18420"/>
    </cofactor>
</comment>
<dbReference type="InterPro" id="IPR001932">
    <property type="entry name" value="PPM-type_phosphatase-like_dom"/>
</dbReference>
<protein>
    <recommendedName>
        <fullName evidence="3">protein-serine/threonine phosphatase</fullName>
        <ecNumber evidence="3">3.1.3.16</ecNumber>
    </recommendedName>
</protein>
<keyword evidence="4" id="KW-0479">Metal-binding</keyword>
<dbReference type="SMART" id="SM00332">
    <property type="entry name" value="PP2Cc"/>
    <property type="match status" value="1"/>
</dbReference>
<organism evidence="12 13">
    <name type="scientific">Camellia sinensis</name>
    <name type="common">Tea plant</name>
    <name type="synonym">Thea sinensis</name>
    <dbReference type="NCBI Taxonomy" id="4442"/>
    <lineage>
        <taxon>Eukaryota</taxon>
        <taxon>Viridiplantae</taxon>
        <taxon>Streptophyta</taxon>
        <taxon>Embryophyta</taxon>
        <taxon>Tracheophyta</taxon>
        <taxon>Spermatophyta</taxon>
        <taxon>Magnoliopsida</taxon>
        <taxon>eudicotyledons</taxon>
        <taxon>Gunneridae</taxon>
        <taxon>Pentapetalae</taxon>
        <taxon>asterids</taxon>
        <taxon>Ericales</taxon>
        <taxon>Theaceae</taxon>
        <taxon>Camellia</taxon>
    </lineage>
</organism>
<evidence type="ECO:0000256" key="4">
    <source>
        <dbReference type="ARBA" id="ARBA00022723"/>
    </source>
</evidence>
<evidence type="ECO:0000259" key="11">
    <source>
        <dbReference type="PROSITE" id="PS51746"/>
    </source>
</evidence>
<gene>
    <name evidence="12" type="ORF">HYC85_021225</name>
</gene>
<accession>A0A7J7GL03</accession>
<dbReference type="CDD" id="cd00143">
    <property type="entry name" value="PP2Cc"/>
    <property type="match status" value="1"/>
</dbReference>
<dbReference type="AlphaFoldDB" id="A0A7J7GL03"/>
<feature type="compositionally biased region" description="Basic residues" evidence="10">
    <location>
        <begin position="352"/>
        <end position="364"/>
    </location>
</feature>
<feature type="domain" description="PPM-type phosphatase" evidence="11">
    <location>
        <begin position="92"/>
        <end position="442"/>
    </location>
</feature>
<feature type="region of interest" description="Disordered" evidence="10">
    <location>
        <begin position="1"/>
        <end position="24"/>
    </location>
</feature>
<feature type="region of interest" description="Disordered" evidence="10">
    <location>
        <begin position="33"/>
        <end position="52"/>
    </location>
</feature>
<reference evidence="13" key="1">
    <citation type="journal article" date="2020" name="Nat. Commun.">
        <title>Genome assembly of wild tea tree DASZ reveals pedigree and selection history of tea varieties.</title>
        <authorList>
            <person name="Zhang W."/>
            <person name="Zhang Y."/>
            <person name="Qiu H."/>
            <person name="Guo Y."/>
            <person name="Wan H."/>
            <person name="Zhang X."/>
            <person name="Scossa F."/>
            <person name="Alseekh S."/>
            <person name="Zhang Q."/>
            <person name="Wang P."/>
            <person name="Xu L."/>
            <person name="Schmidt M.H."/>
            <person name="Jia X."/>
            <person name="Li D."/>
            <person name="Zhu A."/>
            <person name="Guo F."/>
            <person name="Chen W."/>
            <person name="Ni D."/>
            <person name="Usadel B."/>
            <person name="Fernie A.R."/>
            <person name="Wen W."/>
        </authorList>
    </citation>
    <scope>NUCLEOTIDE SEQUENCE [LARGE SCALE GENOMIC DNA]</scope>
    <source>
        <strain evidence="13">cv. G240</strain>
    </source>
</reference>
<dbReference type="EMBL" id="JACBKZ010000010">
    <property type="protein sequence ID" value="KAF5940058.1"/>
    <property type="molecule type" value="Genomic_DNA"/>
</dbReference>
<dbReference type="PROSITE" id="PS01032">
    <property type="entry name" value="PPM_1"/>
    <property type="match status" value="1"/>
</dbReference>
<keyword evidence="7 9" id="KW-0904">Protein phosphatase</keyword>